<dbReference type="Pfam" id="PF07409">
    <property type="entry name" value="GP46"/>
    <property type="match status" value="1"/>
</dbReference>
<protein>
    <submittedName>
        <fullName evidence="1">Phage tail protein</fullName>
    </submittedName>
</protein>
<keyword evidence="2" id="KW-1185">Reference proteome</keyword>
<dbReference type="EMBL" id="CP036282">
    <property type="protein sequence ID" value="QDL55941.1"/>
    <property type="molecule type" value="Genomic_DNA"/>
</dbReference>
<dbReference type="AlphaFoldDB" id="A0A515ETG1"/>
<name>A0A515ETG1_9BURK</name>
<dbReference type="InterPro" id="IPR010877">
    <property type="entry name" value="Phage_Mu_Gp46"/>
</dbReference>
<evidence type="ECO:0000313" key="1">
    <source>
        <dbReference type="EMBL" id="QDL55941.1"/>
    </source>
</evidence>
<sequence length="196" mass="21854">MFDVATRPQPNSTDAASVFGLPFDWRLVTPGPAVSYPWKDFVQPNGVPVVYADVLATYSVELEDTMQTAVIISLFTDRRAGPDDKLPAGDTDRRGWVGDEFATDDFDSRPDPWGSLLWTCYAGKASQDVLERARFAASEALEWMVRDGIASRVDVAAQWVGERQDRLAVRPAIYKPGQVRPVYDVLWGTSIRRLAQ</sequence>
<proteinExistence type="predicted"/>
<accession>A0A515ETG1</accession>
<reference evidence="2" key="2">
    <citation type="journal article" date="2020" name="Int. J. Syst. Evol. Microbiol.">
        <title>Genomic insights into a novel species Rhodoferax aquaticus sp. nov., isolated from freshwater.</title>
        <authorList>
            <person name="Li T."/>
            <person name="Zhuo Y."/>
            <person name="Jin C.Z."/>
            <person name="Wu X."/>
            <person name="Ko S.R."/>
            <person name="Jin F.J."/>
            <person name="Ahn C.Y."/>
            <person name="Oh H.M."/>
            <person name="Lee H.G."/>
            <person name="Jin L."/>
        </authorList>
    </citation>
    <scope>NUCLEOTIDE SEQUENCE [LARGE SCALE GENOMIC DNA]</scope>
    <source>
        <strain evidence="2">Gr-4</strain>
    </source>
</reference>
<reference evidence="2" key="1">
    <citation type="submission" date="2019-02" db="EMBL/GenBank/DDBJ databases">
        <title>Complete genome sequence of Rhodoferax sp. Gr-4.</title>
        <authorList>
            <person name="Jin L."/>
        </authorList>
    </citation>
    <scope>NUCLEOTIDE SEQUENCE [LARGE SCALE GENOMIC DNA]</scope>
    <source>
        <strain evidence="2">Gr-4</strain>
    </source>
</reference>
<dbReference type="KEGG" id="rhg:EXZ61_18135"/>
<dbReference type="RefSeq" id="WP_142813093.1">
    <property type="nucleotide sequence ID" value="NZ_CP036282.1"/>
</dbReference>
<organism evidence="1 2">
    <name type="scientific">Rhodoferax aquaticus</name>
    <dbReference type="NCBI Taxonomy" id="2527691"/>
    <lineage>
        <taxon>Bacteria</taxon>
        <taxon>Pseudomonadati</taxon>
        <taxon>Pseudomonadota</taxon>
        <taxon>Betaproteobacteria</taxon>
        <taxon>Burkholderiales</taxon>
        <taxon>Comamonadaceae</taxon>
        <taxon>Rhodoferax</taxon>
    </lineage>
</organism>
<evidence type="ECO:0000313" key="2">
    <source>
        <dbReference type="Proteomes" id="UP000317365"/>
    </source>
</evidence>
<dbReference type="Proteomes" id="UP000317365">
    <property type="component" value="Chromosome"/>
</dbReference>
<gene>
    <name evidence="1" type="ORF">EXZ61_18135</name>
</gene>